<sequence length="19" mass="2271">MQVSMYALFPDSLRHGRVY</sequence>
<proteinExistence type="predicted"/>
<evidence type="ECO:0000313" key="1">
    <source>
        <dbReference type="EMBL" id="KHG23936.1"/>
    </source>
</evidence>
<keyword evidence="2" id="KW-1185">Reference proteome</keyword>
<protein>
    <submittedName>
        <fullName evidence="1">Uncharacterized protein</fullName>
    </submittedName>
</protein>
<reference evidence="2" key="1">
    <citation type="submission" date="2014-09" db="EMBL/GenBank/DDBJ databases">
        <authorList>
            <person name="Mudge J."/>
            <person name="Ramaraj T."/>
            <person name="Lindquist I.E."/>
            <person name="Bharti A.K."/>
            <person name="Sundararajan A."/>
            <person name="Cameron C.T."/>
            <person name="Woodward J.E."/>
            <person name="May G.D."/>
            <person name="Brubaker C."/>
            <person name="Broadhvest J."/>
            <person name="Wilkins T.A."/>
        </authorList>
    </citation>
    <scope>NUCLEOTIDE SEQUENCE</scope>
    <source>
        <strain evidence="2">cv. AKA8401</strain>
    </source>
</reference>
<dbReference type="AlphaFoldDB" id="A0A0B0PKN6"/>
<dbReference type="Proteomes" id="UP000032142">
    <property type="component" value="Unassembled WGS sequence"/>
</dbReference>
<dbReference type="EMBL" id="KN426863">
    <property type="protein sequence ID" value="KHG23936.1"/>
    <property type="molecule type" value="Genomic_DNA"/>
</dbReference>
<evidence type="ECO:0000313" key="2">
    <source>
        <dbReference type="Proteomes" id="UP000032142"/>
    </source>
</evidence>
<name>A0A0B0PKN6_GOSAR</name>
<gene>
    <name evidence="1" type="ORF">F383_29538</name>
</gene>
<accession>A0A0B0PKN6</accession>
<organism evidence="1 2">
    <name type="scientific">Gossypium arboreum</name>
    <name type="common">Tree cotton</name>
    <name type="synonym">Gossypium nanking</name>
    <dbReference type="NCBI Taxonomy" id="29729"/>
    <lineage>
        <taxon>Eukaryota</taxon>
        <taxon>Viridiplantae</taxon>
        <taxon>Streptophyta</taxon>
        <taxon>Embryophyta</taxon>
        <taxon>Tracheophyta</taxon>
        <taxon>Spermatophyta</taxon>
        <taxon>Magnoliopsida</taxon>
        <taxon>eudicotyledons</taxon>
        <taxon>Gunneridae</taxon>
        <taxon>Pentapetalae</taxon>
        <taxon>rosids</taxon>
        <taxon>malvids</taxon>
        <taxon>Malvales</taxon>
        <taxon>Malvaceae</taxon>
        <taxon>Malvoideae</taxon>
        <taxon>Gossypium</taxon>
    </lineage>
</organism>